<dbReference type="EMBL" id="UOEU01000024">
    <property type="protein sequence ID" value="VAW30063.1"/>
    <property type="molecule type" value="Genomic_DNA"/>
</dbReference>
<gene>
    <name evidence="1" type="ORF">MNBD_CHLOROFLEXI01-3487</name>
</gene>
<organism evidence="1">
    <name type="scientific">hydrothermal vent metagenome</name>
    <dbReference type="NCBI Taxonomy" id="652676"/>
    <lineage>
        <taxon>unclassified sequences</taxon>
        <taxon>metagenomes</taxon>
        <taxon>ecological metagenomes</taxon>
    </lineage>
</organism>
<dbReference type="GO" id="GO:0016491">
    <property type="term" value="F:oxidoreductase activity"/>
    <property type="evidence" value="ECO:0007669"/>
    <property type="project" value="InterPro"/>
</dbReference>
<sequence length="228" mass="25878">MDEQIRLALATDDTIDITTIGRQSGQPQRIEIWFRQVNGRTYITGTPGTRDWYANLLANPAFTFHLKQSVQADLPARARIITDPDERRAILADPVMAWYHNQVDSLEDLVAGSPLIEVLFADASPSKPVKKIMRPHKHHLDMANLPDEALKSALMNLEEAHELNFYDSTYPSISDPGAYVKIRREGEAYFVFRGNHGWSSGWQPETAVSILAYMLQCKQNQQKNLNNE</sequence>
<reference evidence="1" key="1">
    <citation type="submission" date="2018-06" db="EMBL/GenBank/DDBJ databases">
        <authorList>
            <person name="Zhirakovskaya E."/>
        </authorList>
    </citation>
    <scope>NUCLEOTIDE SEQUENCE</scope>
</reference>
<dbReference type="Gene3D" id="2.30.110.10">
    <property type="entry name" value="Electron Transport, Fmn-binding Protein, Chain A"/>
    <property type="match status" value="1"/>
</dbReference>
<dbReference type="Pfam" id="PF04075">
    <property type="entry name" value="F420H2_quin_red"/>
    <property type="match status" value="1"/>
</dbReference>
<dbReference type="SUPFAM" id="SSF50475">
    <property type="entry name" value="FMN-binding split barrel"/>
    <property type="match status" value="1"/>
</dbReference>
<dbReference type="InterPro" id="IPR004378">
    <property type="entry name" value="F420H2_quin_Rdtase"/>
</dbReference>
<dbReference type="AlphaFoldDB" id="A0A3B0UPC2"/>
<dbReference type="InterPro" id="IPR012349">
    <property type="entry name" value="Split_barrel_FMN-bd"/>
</dbReference>
<evidence type="ECO:0000313" key="1">
    <source>
        <dbReference type="EMBL" id="VAW30063.1"/>
    </source>
</evidence>
<evidence type="ECO:0008006" key="2">
    <source>
        <dbReference type="Google" id="ProtNLM"/>
    </source>
</evidence>
<accession>A0A3B0UPC2</accession>
<name>A0A3B0UPC2_9ZZZZ</name>
<protein>
    <recommendedName>
        <fullName evidence="2">DUF385 domain-containing protein</fullName>
    </recommendedName>
</protein>
<proteinExistence type="predicted"/>